<gene>
    <name evidence="1" type="ORF">F2Q70_00043635</name>
</gene>
<proteinExistence type="predicted"/>
<organism evidence="1">
    <name type="scientific">Brassica cretica</name>
    <name type="common">Mustard</name>
    <dbReference type="NCBI Taxonomy" id="69181"/>
    <lineage>
        <taxon>Eukaryota</taxon>
        <taxon>Viridiplantae</taxon>
        <taxon>Streptophyta</taxon>
        <taxon>Embryophyta</taxon>
        <taxon>Tracheophyta</taxon>
        <taxon>Spermatophyta</taxon>
        <taxon>Magnoliopsida</taxon>
        <taxon>eudicotyledons</taxon>
        <taxon>Gunneridae</taxon>
        <taxon>Pentapetalae</taxon>
        <taxon>rosids</taxon>
        <taxon>malvids</taxon>
        <taxon>Brassicales</taxon>
        <taxon>Brassicaceae</taxon>
        <taxon>Brassiceae</taxon>
        <taxon>Brassica</taxon>
    </lineage>
</organism>
<dbReference type="EMBL" id="QGKY02000164">
    <property type="protein sequence ID" value="KAF2592651.1"/>
    <property type="molecule type" value="Genomic_DNA"/>
</dbReference>
<name>A0A8S9KFP9_BRACR</name>
<dbReference type="AlphaFoldDB" id="A0A8S9KFP9"/>
<accession>A0A8S9KFP9</accession>
<protein>
    <submittedName>
        <fullName evidence="1">Uncharacterized protein</fullName>
    </submittedName>
</protein>
<reference evidence="1" key="1">
    <citation type="submission" date="2019-12" db="EMBL/GenBank/DDBJ databases">
        <title>Genome sequencing and annotation of Brassica cretica.</title>
        <authorList>
            <person name="Studholme D.J."/>
            <person name="Sarris P.F."/>
        </authorList>
    </citation>
    <scope>NUCLEOTIDE SEQUENCE</scope>
    <source>
        <strain evidence="1">PFS-102/07</strain>
        <tissue evidence="1">Leaf</tissue>
    </source>
</reference>
<evidence type="ECO:0000313" key="1">
    <source>
        <dbReference type="EMBL" id="KAF2592651.1"/>
    </source>
</evidence>
<comment type="caution">
    <text evidence="1">The sequence shown here is derived from an EMBL/GenBank/DDBJ whole genome shotgun (WGS) entry which is preliminary data.</text>
</comment>
<sequence length="208" mass="24577">MAAVIDWISFCSVFESWGKYTRQIRRIEGFVSAISENLLRDVNLSPLVNSGEMQSFLKPPWPGNYDIAFIVHLLSSESVMTFTVQKRIWVLKETMFTGIRFGYSGVTNVEMMSQGYETMVVNFSLQAVIRWRGYWRMWKQSWHRRTSVSLGGRDKQKTTSSVYWSHKRSIIESTLKQRTRIWANWYRVDISDYVLDTMAFYCTIWKKN</sequence>